<dbReference type="CDD" id="cd00082">
    <property type="entry name" value="HisKA"/>
    <property type="match status" value="1"/>
</dbReference>
<dbReference type="InterPro" id="IPR003594">
    <property type="entry name" value="HATPase_dom"/>
</dbReference>
<dbReference type="EC" id="2.7.13.3" evidence="3"/>
<evidence type="ECO:0000256" key="3">
    <source>
        <dbReference type="ARBA" id="ARBA00012438"/>
    </source>
</evidence>
<dbReference type="Pfam" id="PF00512">
    <property type="entry name" value="HisKA"/>
    <property type="match status" value="1"/>
</dbReference>
<organism evidence="15 16">
    <name type="scientific">Rheinheimera muenzenbergensis</name>
    <dbReference type="NCBI Taxonomy" id="1193628"/>
    <lineage>
        <taxon>Bacteria</taxon>
        <taxon>Pseudomonadati</taxon>
        <taxon>Pseudomonadota</taxon>
        <taxon>Gammaproteobacteria</taxon>
        <taxon>Chromatiales</taxon>
        <taxon>Chromatiaceae</taxon>
        <taxon>Rheinheimera</taxon>
    </lineage>
</organism>
<evidence type="ECO:0000256" key="7">
    <source>
        <dbReference type="ARBA" id="ARBA00022741"/>
    </source>
</evidence>
<evidence type="ECO:0000256" key="5">
    <source>
        <dbReference type="ARBA" id="ARBA00022679"/>
    </source>
</evidence>
<dbReference type="PROSITE" id="PS50109">
    <property type="entry name" value="HIS_KIN"/>
    <property type="match status" value="1"/>
</dbReference>
<keyword evidence="9" id="KW-0067">ATP-binding</keyword>
<feature type="domain" description="Histidine kinase" evidence="14">
    <location>
        <begin position="152"/>
        <end position="349"/>
    </location>
</feature>
<dbReference type="Gene3D" id="1.10.287.130">
    <property type="match status" value="1"/>
</dbReference>
<evidence type="ECO:0000256" key="11">
    <source>
        <dbReference type="ARBA" id="ARBA00023012"/>
    </source>
</evidence>
<sequence>MKTLRHNKRFALWQLLLLSVVAPVLLALLLLPARAIATTTDVAMLQLLWVTLVAQYAGQRWAIISTFSSVLLLNLLFVEPYYTLFVHQGDYVITFVVMLLLGIFIARLSGRLRLELARAKKYMRQRQLLNNKTRQAKLQAELEHSRAMMLRSLSHDLRTPLATIMGASSMLADDELSLSEAQIREQANNIYQQSSLLSQHFDKVMELSRVQQMQSSMKIEPVAVSDIISAAIARRAPVLAEQSFAIELADTECAADATLLEIALANMLENAVKHGQQPVRIAFSNCNGQCSLSVSNATTARATAQRDSGTGLGTAICQAVMHLHAGQFTTETNAASEHFIARLSWPHTTTAGAKRG</sequence>
<keyword evidence="7" id="KW-0547">Nucleotide-binding</keyword>
<dbReference type="SUPFAM" id="SSF47384">
    <property type="entry name" value="Homodimeric domain of signal transducing histidine kinase"/>
    <property type="match status" value="1"/>
</dbReference>
<evidence type="ECO:0000313" key="15">
    <source>
        <dbReference type="EMBL" id="MEH8019046.1"/>
    </source>
</evidence>
<evidence type="ECO:0000256" key="9">
    <source>
        <dbReference type="ARBA" id="ARBA00022840"/>
    </source>
</evidence>
<keyword evidence="11" id="KW-0902">Two-component regulatory system</keyword>
<dbReference type="InterPro" id="IPR036097">
    <property type="entry name" value="HisK_dim/P_sf"/>
</dbReference>
<evidence type="ECO:0000256" key="2">
    <source>
        <dbReference type="ARBA" id="ARBA00004141"/>
    </source>
</evidence>
<keyword evidence="4" id="KW-0597">Phosphoprotein</keyword>
<keyword evidence="16" id="KW-1185">Reference proteome</keyword>
<name>A0ABU8CAM9_9GAMM</name>
<evidence type="ECO:0000259" key="14">
    <source>
        <dbReference type="PROSITE" id="PS50109"/>
    </source>
</evidence>
<proteinExistence type="predicted"/>
<dbReference type="SUPFAM" id="SSF55874">
    <property type="entry name" value="ATPase domain of HSP90 chaperone/DNA topoisomerase II/histidine kinase"/>
    <property type="match status" value="1"/>
</dbReference>
<dbReference type="Gene3D" id="3.30.565.10">
    <property type="entry name" value="Histidine kinase-like ATPase, C-terminal domain"/>
    <property type="match status" value="1"/>
</dbReference>
<dbReference type="RefSeq" id="WP_335737444.1">
    <property type="nucleotide sequence ID" value="NZ_JALAAR010000018.1"/>
</dbReference>
<dbReference type="PANTHER" id="PTHR45569:SF1">
    <property type="entry name" value="SENSOR PROTEIN KDPD"/>
    <property type="match status" value="1"/>
</dbReference>
<dbReference type="InterPro" id="IPR036890">
    <property type="entry name" value="HATPase_C_sf"/>
</dbReference>
<dbReference type="PANTHER" id="PTHR45569">
    <property type="entry name" value="SENSOR PROTEIN KDPD"/>
    <property type="match status" value="1"/>
</dbReference>
<feature type="transmembrane region" description="Helical" evidence="13">
    <location>
        <begin position="90"/>
        <end position="110"/>
    </location>
</feature>
<dbReference type="InterPro" id="IPR038318">
    <property type="entry name" value="KdpD_sf"/>
</dbReference>
<reference evidence="15 16" key="1">
    <citation type="journal article" date="2023" name="Ecotoxicol. Environ. Saf.">
        <title>Mercury remediation potential of mercury-resistant strain Rheinheimera metallidurans sp. nov. isolated from a municipal waste dumping site.</title>
        <authorList>
            <person name="Yadav V."/>
            <person name="Manjhi A."/>
            <person name="Vadakedath N."/>
        </authorList>
    </citation>
    <scope>NUCLEOTIDE SEQUENCE [LARGE SCALE GENOMIC DNA]</scope>
    <source>
        <strain evidence="15 16">E-49</strain>
    </source>
</reference>
<dbReference type="InterPro" id="IPR052023">
    <property type="entry name" value="Histidine_kinase_KdpD"/>
</dbReference>
<evidence type="ECO:0000256" key="1">
    <source>
        <dbReference type="ARBA" id="ARBA00000085"/>
    </source>
</evidence>
<keyword evidence="5" id="KW-0808">Transferase</keyword>
<dbReference type="EMBL" id="JALAAR010000018">
    <property type="protein sequence ID" value="MEH8019046.1"/>
    <property type="molecule type" value="Genomic_DNA"/>
</dbReference>
<evidence type="ECO:0000256" key="4">
    <source>
        <dbReference type="ARBA" id="ARBA00022553"/>
    </source>
</evidence>
<dbReference type="InterPro" id="IPR003661">
    <property type="entry name" value="HisK_dim/P_dom"/>
</dbReference>
<keyword evidence="10 13" id="KW-1133">Transmembrane helix</keyword>
<evidence type="ECO:0000256" key="6">
    <source>
        <dbReference type="ARBA" id="ARBA00022692"/>
    </source>
</evidence>
<dbReference type="Proteomes" id="UP001375382">
    <property type="component" value="Unassembled WGS sequence"/>
</dbReference>
<evidence type="ECO:0000256" key="12">
    <source>
        <dbReference type="ARBA" id="ARBA00023136"/>
    </source>
</evidence>
<keyword evidence="12 13" id="KW-0472">Membrane</keyword>
<evidence type="ECO:0000256" key="13">
    <source>
        <dbReference type="SAM" id="Phobius"/>
    </source>
</evidence>
<dbReference type="InterPro" id="IPR005467">
    <property type="entry name" value="His_kinase_dom"/>
</dbReference>
<comment type="subcellular location">
    <subcellularLocation>
        <location evidence="2">Membrane</location>
        <topology evidence="2">Multi-pass membrane protein</topology>
    </subcellularLocation>
</comment>
<dbReference type="Pfam" id="PF02518">
    <property type="entry name" value="HATPase_c"/>
    <property type="match status" value="1"/>
</dbReference>
<dbReference type="Pfam" id="PF13493">
    <property type="entry name" value="DUF4118"/>
    <property type="match status" value="1"/>
</dbReference>
<evidence type="ECO:0000256" key="8">
    <source>
        <dbReference type="ARBA" id="ARBA00022777"/>
    </source>
</evidence>
<feature type="transmembrane region" description="Helical" evidence="13">
    <location>
        <begin position="61"/>
        <end position="78"/>
    </location>
</feature>
<evidence type="ECO:0000313" key="16">
    <source>
        <dbReference type="Proteomes" id="UP001375382"/>
    </source>
</evidence>
<gene>
    <name evidence="15" type="ORF">MN202_17540</name>
</gene>
<keyword evidence="8" id="KW-0418">Kinase</keyword>
<dbReference type="SMART" id="SM00387">
    <property type="entry name" value="HATPase_c"/>
    <property type="match status" value="1"/>
</dbReference>
<comment type="caution">
    <text evidence="15">The sequence shown here is derived from an EMBL/GenBank/DDBJ whole genome shotgun (WGS) entry which is preliminary data.</text>
</comment>
<evidence type="ECO:0000256" key="10">
    <source>
        <dbReference type="ARBA" id="ARBA00022989"/>
    </source>
</evidence>
<dbReference type="InterPro" id="IPR025201">
    <property type="entry name" value="KdpD_TM"/>
</dbReference>
<comment type="catalytic activity">
    <reaction evidence="1">
        <text>ATP + protein L-histidine = ADP + protein N-phospho-L-histidine.</text>
        <dbReference type="EC" id="2.7.13.3"/>
    </reaction>
</comment>
<dbReference type="Gene3D" id="1.20.120.620">
    <property type="entry name" value="Backbone structure of the membrane domain of e. Coli histidine kinase receptor kdpd"/>
    <property type="match status" value="1"/>
</dbReference>
<keyword evidence="6 13" id="KW-0812">Transmembrane</keyword>
<dbReference type="SMART" id="SM00388">
    <property type="entry name" value="HisKA"/>
    <property type="match status" value="1"/>
</dbReference>
<accession>A0ABU8CAM9</accession>
<protein>
    <recommendedName>
        <fullName evidence="3">histidine kinase</fullName>
        <ecNumber evidence="3">2.7.13.3</ecNumber>
    </recommendedName>
</protein>